<dbReference type="PANTHER" id="PTHR31426:SF5">
    <property type="entry name" value="OS04G0492900 PROTEIN"/>
    <property type="match status" value="1"/>
</dbReference>
<proteinExistence type="predicted"/>
<evidence type="ECO:0000256" key="1">
    <source>
        <dbReference type="ARBA" id="ARBA00022884"/>
    </source>
</evidence>
<accession>A0ABQ9LQN3</accession>
<dbReference type="SMART" id="SM01103">
    <property type="entry name" value="CRS1_YhbY"/>
    <property type="match status" value="1"/>
</dbReference>
<keyword evidence="5" id="KW-1185">Reference proteome</keyword>
<dbReference type="EMBL" id="JARPOI010000010">
    <property type="protein sequence ID" value="KAJ9169845.1"/>
    <property type="molecule type" value="Genomic_DNA"/>
</dbReference>
<evidence type="ECO:0000259" key="3">
    <source>
        <dbReference type="PROSITE" id="PS51295"/>
    </source>
</evidence>
<evidence type="ECO:0000313" key="5">
    <source>
        <dbReference type="Proteomes" id="UP001174677"/>
    </source>
</evidence>
<dbReference type="Gene3D" id="3.30.110.60">
    <property type="entry name" value="YhbY-like"/>
    <property type="match status" value="1"/>
</dbReference>
<dbReference type="InterPro" id="IPR035920">
    <property type="entry name" value="YhbY-like_sf"/>
</dbReference>
<dbReference type="Pfam" id="PF01985">
    <property type="entry name" value="CRS1_YhbY"/>
    <property type="match status" value="1"/>
</dbReference>
<dbReference type="PROSITE" id="PS51295">
    <property type="entry name" value="CRM"/>
    <property type="match status" value="1"/>
</dbReference>
<dbReference type="SUPFAM" id="SSF75471">
    <property type="entry name" value="YhbY-like"/>
    <property type="match status" value="1"/>
</dbReference>
<dbReference type="Proteomes" id="UP001174677">
    <property type="component" value="Chromosome 10"/>
</dbReference>
<organism evidence="4 5">
    <name type="scientific">Hevea brasiliensis</name>
    <name type="common">Para rubber tree</name>
    <name type="synonym">Siphonia brasiliensis</name>
    <dbReference type="NCBI Taxonomy" id="3981"/>
    <lineage>
        <taxon>Eukaryota</taxon>
        <taxon>Viridiplantae</taxon>
        <taxon>Streptophyta</taxon>
        <taxon>Embryophyta</taxon>
        <taxon>Tracheophyta</taxon>
        <taxon>Spermatophyta</taxon>
        <taxon>Magnoliopsida</taxon>
        <taxon>eudicotyledons</taxon>
        <taxon>Gunneridae</taxon>
        <taxon>Pentapetalae</taxon>
        <taxon>rosids</taxon>
        <taxon>fabids</taxon>
        <taxon>Malpighiales</taxon>
        <taxon>Euphorbiaceae</taxon>
        <taxon>Crotonoideae</taxon>
        <taxon>Micrandreae</taxon>
        <taxon>Hevea</taxon>
    </lineage>
</organism>
<protein>
    <recommendedName>
        <fullName evidence="3">CRM domain-containing protein</fullName>
    </recommendedName>
</protein>
<dbReference type="InterPro" id="IPR001890">
    <property type="entry name" value="RNA-binding_CRM"/>
</dbReference>
<reference evidence="4 5" key="1">
    <citation type="journal article" date="2023" name="Plant Biotechnol. J.">
        <title>Chromosome-level wild Hevea brasiliensis genome provides new tools for genomic-assisted breeding and valuable loci to elevate rubber yield.</title>
        <authorList>
            <person name="Cheng H."/>
            <person name="Song X."/>
            <person name="Hu Y."/>
            <person name="Wu T."/>
            <person name="Yang Q."/>
            <person name="An Z."/>
            <person name="Feng S."/>
            <person name="Deng Z."/>
            <person name="Wu W."/>
            <person name="Zeng X."/>
            <person name="Tu M."/>
            <person name="Wang X."/>
            <person name="Huang H."/>
        </authorList>
    </citation>
    <scope>NUCLEOTIDE SEQUENCE [LARGE SCALE GENOMIC DNA]</scope>
    <source>
        <strain evidence="4">MT/VB/25A 57/8</strain>
    </source>
</reference>
<evidence type="ECO:0000313" key="4">
    <source>
        <dbReference type="EMBL" id="KAJ9169845.1"/>
    </source>
</evidence>
<keyword evidence="1 2" id="KW-0694">RNA-binding</keyword>
<dbReference type="PANTHER" id="PTHR31426">
    <property type="entry name" value="GROUP II INTRON SPLICING FACTOR CRS1-LIKE"/>
    <property type="match status" value="1"/>
</dbReference>
<gene>
    <name evidence="4" type="ORF">P3X46_017994</name>
</gene>
<comment type="caution">
    <text evidence="4">The sequence shown here is derived from an EMBL/GenBank/DDBJ whole genome shotgun (WGS) entry which is preliminary data.</text>
</comment>
<evidence type="ECO:0000256" key="2">
    <source>
        <dbReference type="PROSITE-ProRule" id="PRU00626"/>
    </source>
</evidence>
<name>A0ABQ9LQN3_HEVBR</name>
<sequence length="436" mass="50535">MFTISSNSHCNRTQWNSKMRDIVTDVTTRNRLPEHPMWRKDAVGTPNAMRSRMNSVERLEIGTTEVRNTDRSKPVLSPSSVKVIRSSGSVRKKEERFVQALKKIEPTESSELFFLKMDLKCKNYVPIGRKGIYHSVILKMHLHWKKHHTLKVVLKTFSLEEVKEIAAELACLTRGVMLDIHEGNTVIMYRGKNCSQPPIEIMSSRVTLTRKKALDKSKYRHGLRAVRRYIPRLEQDLMLLKAQAEGKAESGSYSIKKTLKSEDDGTKSKCKYSILHRIKRNHLYLDEYEKFPIEGNGEAEDFEQQLCQLSLHSKVAESSGKDVNSDSTTLDEVDRMYLRAASLLKRQKRWEMHKVAIPIILVESLFSCSFICLVFRHNENKLSTFDFISKYNSFNFHNRIIKFCILFMQEMHTIIAKIKSTTNVKPNEHDIHDDPS</sequence>
<dbReference type="InterPro" id="IPR040286">
    <property type="entry name" value="At3g25440-like"/>
</dbReference>
<feature type="domain" description="CRM" evidence="3">
    <location>
        <begin position="102"/>
        <end position="201"/>
    </location>
</feature>